<keyword evidence="3" id="KW-1185">Reference proteome</keyword>
<dbReference type="Proteomes" id="UP000322667">
    <property type="component" value="Chromosome D02"/>
</dbReference>
<accession>A0A5D2LWG8</accession>
<evidence type="ECO:0000313" key="3">
    <source>
        <dbReference type="Proteomes" id="UP000322667"/>
    </source>
</evidence>
<keyword evidence="1" id="KW-0812">Transmembrane</keyword>
<evidence type="ECO:0000313" key="2">
    <source>
        <dbReference type="EMBL" id="TYH83396.1"/>
    </source>
</evidence>
<dbReference type="EMBL" id="CM017624">
    <property type="protein sequence ID" value="TYH83396.1"/>
    <property type="molecule type" value="Genomic_DNA"/>
</dbReference>
<evidence type="ECO:0000256" key="1">
    <source>
        <dbReference type="SAM" id="Phobius"/>
    </source>
</evidence>
<feature type="transmembrane region" description="Helical" evidence="1">
    <location>
        <begin position="6"/>
        <end position="26"/>
    </location>
</feature>
<sequence length="120" mass="13991">MSILIRVVLCQAILMPNPLGVVVMILKRVNGSRRAPNMILLKEDSSKVPLIKVNKWKRMMRPPMIMVLDMSLLLLHAHMWFSSLFEPPLMTFMLILMPNLIHSLRRLEGRCLFLRKTRSL</sequence>
<keyword evidence="1" id="KW-0472">Membrane</keyword>
<organism evidence="2 3">
    <name type="scientific">Gossypium tomentosum</name>
    <name type="common">Hawaiian cotton</name>
    <name type="synonym">Gossypium sandvicense</name>
    <dbReference type="NCBI Taxonomy" id="34277"/>
    <lineage>
        <taxon>Eukaryota</taxon>
        <taxon>Viridiplantae</taxon>
        <taxon>Streptophyta</taxon>
        <taxon>Embryophyta</taxon>
        <taxon>Tracheophyta</taxon>
        <taxon>Spermatophyta</taxon>
        <taxon>Magnoliopsida</taxon>
        <taxon>eudicotyledons</taxon>
        <taxon>Gunneridae</taxon>
        <taxon>Pentapetalae</taxon>
        <taxon>rosids</taxon>
        <taxon>malvids</taxon>
        <taxon>Malvales</taxon>
        <taxon>Malvaceae</taxon>
        <taxon>Malvoideae</taxon>
        <taxon>Gossypium</taxon>
    </lineage>
</organism>
<keyword evidence="1" id="KW-1133">Transmembrane helix</keyword>
<feature type="transmembrane region" description="Helical" evidence="1">
    <location>
        <begin position="89"/>
        <end position="107"/>
    </location>
</feature>
<name>A0A5D2LWG8_GOSTO</name>
<gene>
    <name evidence="2" type="ORF">ES332_D02G130200v1</name>
</gene>
<protein>
    <submittedName>
        <fullName evidence="2">Uncharacterized protein</fullName>
    </submittedName>
</protein>
<reference evidence="2 3" key="1">
    <citation type="submission" date="2019-07" db="EMBL/GenBank/DDBJ databases">
        <title>WGS assembly of Gossypium tomentosum.</title>
        <authorList>
            <person name="Chen Z.J."/>
            <person name="Sreedasyam A."/>
            <person name="Ando A."/>
            <person name="Song Q."/>
            <person name="De L."/>
            <person name="Hulse-Kemp A."/>
            <person name="Ding M."/>
            <person name="Ye W."/>
            <person name="Kirkbride R."/>
            <person name="Jenkins J."/>
            <person name="Plott C."/>
            <person name="Lovell J."/>
            <person name="Lin Y.-M."/>
            <person name="Vaughn R."/>
            <person name="Liu B."/>
            <person name="Li W."/>
            <person name="Simpson S."/>
            <person name="Scheffler B."/>
            <person name="Saski C."/>
            <person name="Grover C."/>
            <person name="Hu G."/>
            <person name="Conover J."/>
            <person name="Carlson J."/>
            <person name="Shu S."/>
            <person name="Boston L."/>
            <person name="Williams M."/>
            <person name="Peterson D."/>
            <person name="Mcgee K."/>
            <person name="Jones D."/>
            <person name="Wendel J."/>
            <person name="Stelly D."/>
            <person name="Grimwood J."/>
            <person name="Schmutz J."/>
        </authorList>
    </citation>
    <scope>NUCLEOTIDE SEQUENCE [LARGE SCALE GENOMIC DNA]</scope>
    <source>
        <strain evidence="2">7179.01</strain>
    </source>
</reference>
<proteinExistence type="predicted"/>
<dbReference type="AlphaFoldDB" id="A0A5D2LWG8"/>